<sequence length="1046" mass="106116">MGIVISQQSSLYASLLQTWLQRKAAGQPLLPLGEGLACLGCGANCASPQDHRSNGAANGLSSTGHEILLDLSRCELYCTACTDYVFHPGFDLVLQAALAAARTGGQPAAAAAAGPGATAAAAGTSGGAAATTAAPKAEPAAAETGAGPAAAAAAVSAAAGGAGAGAAAAADRDRTASWKAEEWAALSTSFSVVPADGFPAGLRGLNNLGNTCFMNSVLQALLHSPLLRNHYLLASHERSACGLAAGGGSCVSCELDGVFSAAYSGTRVAFSPAQFMHVWWQLAGGQLSGYQQQDAHEFLCFTLEMMAAAEDGGDGSGTSRRLFGGTLRSDLMCDSCGCVSTSLEHFTHISLDLPPPQQLIAPTILPRPGGGGGGAAAASQAAAAAAAGKGKGGGKSNGNGGKTSGGGSKASGGGGGKRSGGGGQAPRNGGGGAGTGAAKASGSTAKSGSGTAKGSKLVGAARLAHERALARKAAAAGGGSGNPSALPLPVQYQHQQQHQQYAQQHQLQYTQEQYEQYQQQEAAALFLASQQAASYCLPPHMAAAAAASGGGGGGCGEESGEGGGLLGGGGPAYSEPGSLGTSLATGNYPASYLASGALTAGSGLGTALGDGAGGEDDVQDTLSSPRQQIMNAPLPQLQLLPRIRTRPGPLPLPPSQQQHQQQYQQQAQQQLWYQQQVQVQQQQQPQQQQYQQPLQQQQHQQVQQQQQQQQPLQLQYQQQQQPGWLPAQPLGKPPIPPGGCQAAASTAQAAAGAVPVPAAAPVAHYSSAVPVVPAPPPSRAAVPAAAKRQKTATAAPARGAAAAAAAACTSAPAAAGQLPPELAGYYRWPGASLLGCLNRFTREERLGVGEKWTCSKCLSSQHATKQLSLAALPPLLVFHAKRFEYGGGVRAAAKKLDTFLSFPLSGLDMRPYLASTKLRSRNRLPPPAAASLVQQQQQQQQYALPATAAQAAAAAAVGNGGVPGSGGAAIGSTGSTAANRFMYDLYAVVVHRGTFQAGHYVAYVRAADGRWYLCDDAWVTAAEEEAVRNCQAYMLFYAQQGLLERR</sequence>
<dbReference type="PANTHER" id="PTHR21646">
    <property type="entry name" value="UBIQUITIN CARBOXYL-TERMINAL HYDROLASE"/>
    <property type="match status" value="1"/>
</dbReference>
<feature type="region of interest" description="Disordered" evidence="2">
    <location>
        <begin position="643"/>
        <end position="663"/>
    </location>
</feature>
<feature type="region of interest" description="Disordered" evidence="2">
    <location>
        <begin position="713"/>
        <end position="743"/>
    </location>
</feature>
<dbReference type="InterPro" id="IPR001394">
    <property type="entry name" value="Peptidase_C19_UCH"/>
</dbReference>
<evidence type="ECO:0000256" key="2">
    <source>
        <dbReference type="SAM" id="MobiDB-lite"/>
    </source>
</evidence>
<feature type="compositionally biased region" description="Gly residues" evidence="2">
    <location>
        <begin position="389"/>
        <end position="435"/>
    </location>
</feature>
<feature type="region of interest" description="Disordered" evidence="2">
    <location>
        <begin position="388"/>
        <end position="453"/>
    </location>
</feature>
<protein>
    <recommendedName>
        <fullName evidence="3">USP domain-containing protein</fullName>
    </recommendedName>
</protein>
<reference evidence="4" key="1">
    <citation type="journal article" date="2019" name="Plant J.">
        <title>Chlorella vulgaris genome assembly and annotation reveals the molecular basis for metabolic acclimation to high light conditions.</title>
        <authorList>
            <person name="Cecchin M."/>
            <person name="Marcolungo L."/>
            <person name="Rossato M."/>
            <person name="Girolomoni L."/>
            <person name="Cosentino E."/>
            <person name="Cuine S."/>
            <person name="Li-Beisson Y."/>
            <person name="Delledonne M."/>
            <person name="Ballottari M."/>
        </authorList>
    </citation>
    <scope>NUCLEOTIDE SEQUENCE</scope>
    <source>
        <strain evidence="4">211/11P</strain>
    </source>
</reference>
<evidence type="ECO:0000313" key="4">
    <source>
        <dbReference type="EMBL" id="KAI3432768.1"/>
    </source>
</evidence>
<reference evidence="4" key="2">
    <citation type="submission" date="2020-11" db="EMBL/GenBank/DDBJ databases">
        <authorList>
            <person name="Cecchin M."/>
            <person name="Marcolungo L."/>
            <person name="Rossato M."/>
            <person name="Girolomoni L."/>
            <person name="Cosentino E."/>
            <person name="Cuine S."/>
            <person name="Li-Beisson Y."/>
            <person name="Delledonne M."/>
            <person name="Ballottari M."/>
        </authorList>
    </citation>
    <scope>NUCLEOTIDE SEQUENCE</scope>
    <source>
        <strain evidence="4">211/11P</strain>
        <tissue evidence="4">Whole cell</tissue>
    </source>
</reference>
<feature type="compositionally biased region" description="Low complexity" evidence="2">
    <location>
        <begin position="436"/>
        <end position="453"/>
    </location>
</feature>
<dbReference type="AlphaFoldDB" id="A0A9D4TRT3"/>
<dbReference type="SUPFAM" id="SSF54001">
    <property type="entry name" value="Cysteine proteinases"/>
    <property type="match status" value="1"/>
</dbReference>
<dbReference type="PROSITE" id="PS00972">
    <property type="entry name" value="USP_1"/>
    <property type="match status" value="1"/>
</dbReference>
<feature type="region of interest" description="Disordered" evidence="2">
    <location>
        <begin position="546"/>
        <end position="571"/>
    </location>
</feature>
<name>A0A9D4TRT3_CHLVU</name>
<proteinExistence type="inferred from homology"/>
<feature type="region of interest" description="Disordered" evidence="2">
    <location>
        <begin position="471"/>
        <end position="499"/>
    </location>
</feature>
<dbReference type="Proteomes" id="UP001055712">
    <property type="component" value="Unassembled WGS sequence"/>
</dbReference>
<evidence type="ECO:0000256" key="1">
    <source>
        <dbReference type="ARBA" id="ARBA00009085"/>
    </source>
</evidence>
<dbReference type="GO" id="GO:0004843">
    <property type="term" value="F:cysteine-type deubiquitinase activity"/>
    <property type="evidence" value="ECO:0007669"/>
    <property type="project" value="InterPro"/>
</dbReference>
<feature type="compositionally biased region" description="Low complexity" evidence="2">
    <location>
        <begin position="713"/>
        <end position="730"/>
    </location>
</feature>
<feature type="domain" description="USP" evidence="3">
    <location>
        <begin position="203"/>
        <end position="1040"/>
    </location>
</feature>
<dbReference type="InterPro" id="IPR028889">
    <property type="entry name" value="USP"/>
</dbReference>
<dbReference type="Pfam" id="PF00443">
    <property type="entry name" value="UCH"/>
    <property type="match status" value="1"/>
</dbReference>
<dbReference type="Gene3D" id="3.30.40.10">
    <property type="entry name" value="Zinc/RING finger domain, C3HC4 (zinc finger)"/>
    <property type="match status" value="1"/>
</dbReference>
<dbReference type="OrthoDB" id="514249at2759"/>
<dbReference type="InterPro" id="IPR013083">
    <property type="entry name" value="Znf_RING/FYVE/PHD"/>
</dbReference>
<dbReference type="PROSITE" id="PS00973">
    <property type="entry name" value="USP_2"/>
    <property type="match status" value="1"/>
</dbReference>
<accession>A0A9D4TRT3</accession>
<organism evidence="4 5">
    <name type="scientific">Chlorella vulgaris</name>
    <name type="common">Green alga</name>
    <dbReference type="NCBI Taxonomy" id="3077"/>
    <lineage>
        <taxon>Eukaryota</taxon>
        <taxon>Viridiplantae</taxon>
        <taxon>Chlorophyta</taxon>
        <taxon>core chlorophytes</taxon>
        <taxon>Trebouxiophyceae</taxon>
        <taxon>Chlorellales</taxon>
        <taxon>Chlorellaceae</taxon>
        <taxon>Chlorella clade</taxon>
        <taxon>Chlorella</taxon>
    </lineage>
</organism>
<evidence type="ECO:0000259" key="3">
    <source>
        <dbReference type="PROSITE" id="PS50235"/>
    </source>
</evidence>
<gene>
    <name evidence="4" type="ORF">D9Q98_004308</name>
</gene>
<dbReference type="GO" id="GO:0016579">
    <property type="term" value="P:protein deubiquitination"/>
    <property type="evidence" value="ECO:0007669"/>
    <property type="project" value="InterPro"/>
</dbReference>
<dbReference type="Gene3D" id="3.90.70.10">
    <property type="entry name" value="Cysteine proteinases"/>
    <property type="match status" value="2"/>
</dbReference>
<comment type="similarity">
    <text evidence="1">Belongs to the peptidase C19 family.</text>
</comment>
<dbReference type="EMBL" id="SIDB01000005">
    <property type="protein sequence ID" value="KAI3432768.1"/>
    <property type="molecule type" value="Genomic_DNA"/>
</dbReference>
<feature type="compositionally biased region" description="Gly residues" evidence="2">
    <location>
        <begin position="548"/>
        <end position="571"/>
    </location>
</feature>
<dbReference type="PROSITE" id="PS50235">
    <property type="entry name" value="USP_3"/>
    <property type="match status" value="1"/>
</dbReference>
<dbReference type="InterPro" id="IPR038765">
    <property type="entry name" value="Papain-like_cys_pep_sf"/>
</dbReference>
<evidence type="ECO:0000313" key="5">
    <source>
        <dbReference type="Proteomes" id="UP001055712"/>
    </source>
</evidence>
<feature type="compositionally biased region" description="Low complexity" evidence="2">
    <location>
        <begin position="482"/>
        <end position="499"/>
    </location>
</feature>
<keyword evidence="5" id="KW-1185">Reference proteome</keyword>
<comment type="caution">
    <text evidence="4">The sequence shown here is derived from an EMBL/GenBank/DDBJ whole genome shotgun (WGS) entry which is preliminary data.</text>
</comment>
<dbReference type="InterPro" id="IPR050185">
    <property type="entry name" value="Ub_carboxyl-term_hydrolase"/>
</dbReference>
<dbReference type="InterPro" id="IPR018200">
    <property type="entry name" value="USP_CS"/>
</dbReference>